<keyword evidence="3" id="KW-1185">Reference proteome</keyword>
<feature type="signal peptide" evidence="1">
    <location>
        <begin position="1"/>
        <end position="25"/>
    </location>
</feature>
<protein>
    <recommendedName>
        <fullName evidence="4">DUF992 domain-containing protein</fullName>
    </recommendedName>
</protein>
<evidence type="ECO:0000313" key="3">
    <source>
        <dbReference type="Proteomes" id="UP000231632"/>
    </source>
</evidence>
<evidence type="ECO:0008006" key="4">
    <source>
        <dbReference type="Google" id="ProtNLM"/>
    </source>
</evidence>
<dbReference type="AlphaFoldDB" id="A0A1L8CQ92"/>
<keyword evidence="1" id="KW-0732">Signal</keyword>
<dbReference type="STRING" id="1921010.MMIC_P2069"/>
<organism evidence="2 3">
    <name type="scientific">Mariprofundus micogutta</name>
    <dbReference type="NCBI Taxonomy" id="1921010"/>
    <lineage>
        <taxon>Bacteria</taxon>
        <taxon>Pseudomonadati</taxon>
        <taxon>Pseudomonadota</taxon>
        <taxon>Candidatius Mariprofundia</taxon>
        <taxon>Mariprofundales</taxon>
        <taxon>Mariprofundaceae</taxon>
        <taxon>Mariprofundus</taxon>
    </lineage>
</organism>
<dbReference type="EMBL" id="BDFD01000020">
    <property type="protein sequence ID" value="GAV21090.1"/>
    <property type="molecule type" value="Genomic_DNA"/>
</dbReference>
<feature type="chain" id="PRO_5012950714" description="DUF992 domain-containing protein" evidence="1">
    <location>
        <begin position="26"/>
        <end position="165"/>
    </location>
</feature>
<dbReference type="OrthoDB" id="5298691at2"/>
<evidence type="ECO:0000313" key="2">
    <source>
        <dbReference type="EMBL" id="GAV21090.1"/>
    </source>
</evidence>
<evidence type="ECO:0000256" key="1">
    <source>
        <dbReference type="SAM" id="SignalP"/>
    </source>
</evidence>
<reference evidence="2 3" key="1">
    <citation type="journal article" date="2017" name="Arch. Microbiol.">
        <title>Mariprofundus micogutta sp. nov., a novel iron-oxidizing zetaproteobacterium isolated from a deep-sea hydrothermal field at the Bayonnaise knoll of the Izu-Ogasawara arc, and a description of Mariprofundales ord. nov. and Zetaproteobacteria classis nov.</title>
        <authorList>
            <person name="Makita H."/>
            <person name="Tanaka E."/>
            <person name="Mitsunobu S."/>
            <person name="Miyazaki M."/>
            <person name="Nunoura T."/>
            <person name="Uematsu K."/>
            <person name="Takaki Y."/>
            <person name="Nishi S."/>
            <person name="Shimamura S."/>
            <person name="Takai K."/>
        </authorList>
    </citation>
    <scope>NUCLEOTIDE SEQUENCE [LARGE SCALE GENOMIC DNA]</scope>
    <source>
        <strain evidence="2 3">ET2</strain>
    </source>
</reference>
<comment type="caution">
    <text evidence="2">The sequence shown here is derived from an EMBL/GenBank/DDBJ whole genome shotgun (WGS) entry which is preliminary data.</text>
</comment>
<dbReference type="Pfam" id="PF06186">
    <property type="entry name" value="DUF992"/>
    <property type="match status" value="1"/>
</dbReference>
<dbReference type="Proteomes" id="UP000231632">
    <property type="component" value="Unassembled WGS sequence"/>
</dbReference>
<dbReference type="InterPro" id="IPR009333">
    <property type="entry name" value="DUF992"/>
</dbReference>
<proteinExistence type="predicted"/>
<name>A0A1L8CQ92_9PROT</name>
<accession>A0A1L8CQ92</accession>
<gene>
    <name evidence="2" type="ORF">MMIC_P2069</name>
</gene>
<sequence>MLLNYFTSALIAFSALFIFSSTLQAGESSAGTKIGILTCESIPNTRLNLLIHSTVDVKCKYVSSDRSTTEYYIGETGVQLGLDIAHKIRQALVFAVLAADFKQGNHKLAGKYIGAGASVSLGAGAGVQVLVGDGQNSFSLEPAFEGNEGIGATVGITYLYLEAFD</sequence>
<dbReference type="RefSeq" id="WP_072660393.1">
    <property type="nucleotide sequence ID" value="NZ_BDFD01000020.1"/>
</dbReference>